<feature type="chain" id="PRO_5005179544" evidence="1">
    <location>
        <begin position="18"/>
        <end position="35"/>
    </location>
</feature>
<protein>
    <submittedName>
        <fullName evidence="2">Uncharacterized protein</fullName>
    </submittedName>
</protein>
<dbReference type="AlphaFoldDB" id="A0A0E9TU46"/>
<evidence type="ECO:0000313" key="2">
    <source>
        <dbReference type="EMBL" id="JAH56425.1"/>
    </source>
</evidence>
<keyword evidence="1" id="KW-0732">Signal</keyword>
<feature type="signal peptide" evidence="1">
    <location>
        <begin position="1"/>
        <end position="17"/>
    </location>
</feature>
<organism evidence="2">
    <name type="scientific">Anguilla anguilla</name>
    <name type="common">European freshwater eel</name>
    <name type="synonym">Muraena anguilla</name>
    <dbReference type="NCBI Taxonomy" id="7936"/>
    <lineage>
        <taxon>Eukaryota</taxon>
        <taxon>Metazoa</taxon>
        <taxon>Chordata</taxon>
        <taxon>Craniata</taxon>
        <taxon>Vertebrata</taxon>
        <taxon>Euteleostomi</taxon>
        <taxon>Actinopterygii</taxon>
        <taxon>Neopterygii</taxon>
        <taxon>Teleostei</taxon>
        <taxon>Anguilliformes</taxon>
        <taxon>Anguillidae</taxon>
        <taxon>Anguilla</taxon>
    </lineage>
</organism>
<proteinExistence type="predicted"/>
<name>A0A0E9TU46_ANGAN</name>
<accession>A0A0E9TU46</accession>
<reference evidence="2" key="2">
    <citation type="journal article" date="2015" name="Fish Shellfish Immunol.">
        <title>Early steps in the European eel (Anguilla anguilla)-Vibrio vulnificus interaction in the gills: Role of the RtxA13 toxin.</title>
        <authorList>
            <person name="Callol A."/>
            <person name="Pajuelo D."/>
            <person name="Ebbesson L."/>
            <person name="Teles M."/>
            <person name="MacKenzie S."/>
            <person name="Amaro C."/>
        </authorList>
    </citation>
    <scope>NUCLEOTIDE SEQUENCE</scope>
</reference>
<sequence>MFKFMNVLCCTTLPALLKVCCFYVRRPGVKNRYSV</sequence>
<dbReference type="EMBL" id="GBXM01052152">
    <property type="protein sequence ID" value="JAH56425.1"/>
    <property type="molecule type" value="Transcribed_RNA"/>
</dbReference>
<evidence type="ECO:0000256" key="1">
    <source>
        <dbReference type="SAM" id="SignalP"/>
    </source>
</evidence>
<reference evidence="2" key="1">
    <citation type="submission" date="2014-11" db="EMBL/GenBank/DDBJ databases">
        <authorList>
            <person name="Amaro Gonzalez C."/>
        </authorList>
    </citation>
    <scope>NUCLEOTIDE SEQUENCE</scope>
</reference>